<protein>
    <submittedName>
        <fullName evidence="1">Uncharacterized protein</fullName>
    </submittedName>
</protein>
<dbReference type="Proteomes" id="UP000235093">
    <property type="component" value="Unassembled WGS sequence"/>
</dbReference>
<evidence type="ECO:0000313" key="2">
    <source>
        <dbReference type="Proteomes" id="UP000235093"/>
    </source>
</evidence>
<dbReference type="RefSeq" id="WP_066730730.1">
    <property type="nucleotide sequence ID" value="NZ_NIHT01000006.1"/>
</dbReference>
<name>A0A2N5PMJ0_MEDGN</name>
<sequence length="86" mass="10061">MKNYGLQRSAVEPKAVEITESKVFVATDIEQVTVTMDEQEVQEYQFNLVEYDKDEYIKIISEKNEELEQQMTDTQLALCDVYEMLA</sequence>
<organism evidence="1 2">
    <name type="scientific">Mediterraneibacter gnavus</name>
    <name type="common">Ruminococcus gnavus</name>
    <dbReference type="NCBI Taxonomy" id="33038"/>
    <lineage>
        <taxon>Bacteria</taxon>
        <taxon>Bacillati</taxon>
        <taxon>Bacillota</taxon>
        <taxon>Clostridia</taxon>
        <taxon>Lachnospirales</taxon>
        <taxon>Lachnospiraceae</taxon>
        <taxon>Mediterraneibacter</taxon>
    </lineage>
</organism>
<reference evidence="1 2" key="1">
    <citation type="journal article" date="2017" name="Genome Med.">
        <title>A novel Ruminococcus gnavus clade enriched in inflammatory bowel disease patients.</title>
        <authorList>
            <person name="Hall A.B."/>
            <person name="Yassour M."/>
            <person name="Sauk J."/>
            <person name="Garner A."/>
            <person name="Jiang X."/>
            <person name="Arthur T."/>
            <person name="Lagoudas G.K."/>
            <person name="Vatanen T."/>
            <person name="Fornelos N."/>
            <person name="Wilson R."/>
            <person name="Bertha M."/>
            <person name="Cohen M."/>
            <person name="Garber J."/>
            <person name="Khalili H."/>
            <person name="Gevers D."/>
            <person name="Ananthakrishnan A.N."/>
            <person name="Kugathasan S."/>
            <person name="Lander E.S."/>
            <person name="Blainey P."/>
            <person name="Vlamakis H."/>
            <person name="Xavier R.J."/>
            <person name="Huttenhower C."/>
        </authorList>
    </citation>
    <scope>NUCLEOTIDE SEQUENCE [LARGE SCALE GENOMIC DNA]</scope>
    <source>
        <strain evidence="1 2">RJX1125</strain>
    </source>
</reference>
<dbReference type="EMBL" id="NIHT01000006">
    <property type="protein sequence ID" value="PLT76341.1"/>
    <property type="molecule type" value="Genomic_DNA"/>
</dbReference>
<comment type="caution">
    <text evidence="1">The sequence shown here is derived from an EMBL/GenBank/DDBJ whole genome shotgun (WGS) entry which is preliminary data.</text>
</comment>
<proteinExistence type="predicted"/>
<evidence type="ECO:0000313" key="1">
    <source>
        <dbReference type="EMBL" id="PLT76341.1"/>
    </source>
</evidence>
<accession>A0A2N5PMJ0</accession>
<dbReference type="AlphaFoldDB" id="A0A2N5PMJ0"/>
<gene>
    <name evidence="1" type="ORF">CDL23_04810</name>
</gene>